<sequence>MTNLLEEILDLLIQKRPPADDPTGQVTLTAWIEVHDIAGRQIFTHTAILTPPPTGRHKTSKRSTPSAAHPQPPSDSHTTPPASTPSTPPRIDHLPRPRPPPRLTPPPTTHNNAHKRRTKTLDANRLTPTHRPWSSNTVVARRRPRSQTSNAAVHAGPHTTFENSTVESQSARPHRLRSRPSSRERPRRISVGRERNRRTHPVVRCGSPVGRDEGGRVPHRRQSKVAARERMDSGAGDTRLRREKSPRSRVLSRPPARTSGTGEADAQFARGTPNAAARALTASSASVNGGMKCFAPSTQHACPPSTSNRCAPGIPSTRSC</sequence>
<name>A0ABD7V6E3_9ACTN</name>
<dbReference type="EMBL" id="CAACYD010000007">
    <property type="protein sequence ID" value="VFA89900.1"/>
    <property type="molecule type" value="Genomic_DNA"/>
</dbReference>
<feature type="region of interest" description="Disordered" evidence="1">
    <location>
        <begin position="297"/>
        <end position="320"/>
    </location>
</feature>
<proteinExistence type="predicted"/>
<feature type="region of interest" description="Disordered" evidence="1">
    <location>
        <begin position="47"/>
        <end position="272"/>
    </location>
</feature>
<reference evidence="2 3" key="1">
    <citation type="submission" date="2019-02" db="EMBL/GenBank/DDBJ databases">
        <authorList>
            <consortium name="Pathogen Informatics"/>
        </authorList>
    </citation>
    <scope>NUCLEOTIDE SEQUENCE [LARGE SCALE GENOMIC DNA]</scope>
    <source>
        <strain evidence="2 3">3012STDY6756503</strain>
    </source>
</reference>
<feature type="compositionally biased region" description="Polar residues" evidence="1">
    <location>
        <begin position="160"/>
        <end position="169"/>
    </location>
</feature>
<evidence type="ECO:0000256" key="1">
    <source>
        <dbReference type="SAM" id="MobiDB-lite"/>
    </source>
</evidence>
<evidence type="ECO:0000313" key="2">
    <source>
        <dbReference type="EMBL" id="VFA89900.1"/>
    </source>
</evidence>
<feature type="compositionally biased region" description="Basic residues" evidence="1">
    <location>
        <begin position="172"/>
        <end position="201"/>
    </location>
</feature>
<organism evidence="2 3">
    <name type="scientific">Gordonia paraffinivorans</name>
    <dbReference type="NCBI Taxonomy" id="175628"/>
    <lineage>
        <taxon>Bacteria</taxon>
        <taxon>Bacillati</taxon>
        <taxon>Actinomycetota</taxon>
        <taxon>Actinomycetes</taxon>
        <taxon>Mycobacteriales</taxon>
        <taxon>Gordoniaceae</taxon>
        <taxon>Gordonia</taxon>
    </lineage>
</organism>
<dbReference type="Proteomes" id="UP000360750">
    <property type="component" value="Unassembled WGS sequence"/>
</dbReference>
<feature type="compositionally biased region" description="Pro residues" evidence="1">
    <location>
        <begin position="97"/>
        <end position="108"/>
    </location>
</feature>
<evidence type="ECO:0000313" key="3">
    <source>
        <dbReference type="Proteomes" id="UP000360750"/>
    </source>
</evidence>
<feature type="compositionally biased region" description="Basic and acidic residues" evidence="1">
    <location>
        <begin position="226"/>
        <end position="246"/>
    </location>
</feature>
<accession>A0ABD7V6E3</accession>
<comment type="caution">
    <text evidence="2">The sequence shown here is derived from an EMBL/GenBank/DDBJ whole genome shotgun (WGS) entry which is preliminary data.</text>
</comment>
<protein>
    <submittedName>
        <fullName evidence="2">Uncharacterized protein</fullName>
    </submittedName>
</protein>
<dbReference type="AlphaFoldDB" id="A0ABD7V6E3"/>
<feature type="compositionally biased region" description="Polar residues" evidence="1">
    <location>
        <begin position="297"/>
        <end position="309"/>
    </location>
</feature>
<gene>
    <name evidence="2" type="ORF">NCTC8139_03473</name>
</gene>